<name>A0A1L3MTB9_9BACI</name>
<dbReference type="Gene3D" id="2.40.33.20">
    <property type="entry name" value="PK beta-barrel domain-like"/>
    <property type="match status" value="1"/>
</dbReference>
<dbReference type="Pfam" id="PF03475">
    <property type="entry name" value="YiiM_3-alpha"/>
    <property type="match status" value="1"/>
</dbReference>
<accession>A0A1L3MTB9</accession>
<dbReference type="PANTHER" id="PTHR30212:SF2">
    <property type="entry name" value="PROTEIN YIIM"/>
    <property type="match status" value="1"/>
</dbReference>
<dbReference type="EMBL" id="CP016020">
    <property type="protein sequence ID" value="APH05583.1"/>
    <property type="molecule type" value="Genomic_DNA"/>
</dbReference>
<sequence length="215" mass="25271">MEIVWLSKGKPKTLIYKEKEYRSGISKAQVNTLDVHKTIISGDDVENHEYHGGVDRVICVYPYEHYQFWEKTYQTSLPKAAFGENMTVSRMTEEIVCVGDMYQIGETILQVSQGRFPCSTINKHTNIPTLLARIVEKGYTGYFFRVVKEGRISENDRIHLIEKHPFQLSIAKIHHTYFHDKQNLKLMEKMILLDELSKEWKDRVKKLYSQQQQIK</sequence>
<reference evidence="2 3" key="1">
    <citation type="journal article" date="2016" name="Sci. Rep.">
        <title>Complete genome sequence and transcriptomic analysis of a novel marine strain Bacillus weihaiensis reveals the mechanism of brown algae degradation.</title>
        <authorList>
            <person name="Zhu Y."/>
            <person name="Chen P."/>
            <person name="Bao Y."/>
            <person name="Men Y."/>
            <person name="Zeng Y."/>
            <person name="Yang J."/>
            <person name="Sun J."/>
            <person name="Sun Y."/>
        </authorList>
    </citation>
    <scope>NUCLEOTIDE SEQUENCE [LARGE SCALE GENOMIC DNA]</scope>
    <source>
        <strain evidence="2 3">Alg07</strain>
    </source>
</reference>
<dbReference type="RefSeq" id="WP_072580375.1">
    <property type="nucleotide sequence ID" value="NZ_CP016020.1"/>
</dbReference>
<gene>
    <name evidence="2" type="ORF">A9C19_12935</name>
</gene>
<dbReference type="KEGG" id="bwh:A9C19_12935"/>
<dbReference type="SUPFAM" id="SSF50800">
    <property type="entry name" value="PK beta-barrel domain-like"/>
    <property type="match status" value="1"/>
</dbReference>
<dbReference type="GO" id="GO:0030151">
    <property type="term" value="F:molybdenum ion binding"/>
    <property type="evidence" value="ECO:0007669"/>
    <property type="project" value="InterPro"/>
</dbReference>
<dbReference type="Pfam" id="PF03473">
    <property type="entry name" value="MOSC"/>
    <property type="match status" value="1"/>
</dbReference>
<feature type="domain" description="MOSC" evidence="1">
    <location>
        <begin position="32"/>
        <end position="161"/>
    </location>
</feature>
<dbReference type="InterPro" id="IPR005302">
    <property type="entry name" value="MoCF_Sase_C"/>
</dbReference>
<dbReference type="GO" id="GO:0003824">
    <property type="term" value="F:catalytic activity"/>
    <property type="evidence" value="ECO:0007669"/>
    <property type="project" value="InterPro"/>
</dbReference>
<evidence type="ECO:0000259" key="1">
    <source>
        <dbReference type="PROSITE" id="PS51340"/>
    </source>
</evidence>
<keyword evidence="3" id="KW-1185">Reference proteome</keyword>
<evidence type="ECO:0000313" key="3">
    <source>
        <dbReference type="Proteomes" id="UP000181936"/>
    </source>
</evidence>
<dbReference type="Proteomes" id="UP000181936">
    <property type="component" value="Chromosome"/>
</dbReference>
<dbReference type="InterPro" id="IPR052353">
    <property type="entry name" value="Benzoxazolinone_Detox_Enz"/>
</dbReference>
<organism evidence="2 3">
    <name type="scientific">Bacillus weihaiensis</name>
    <dbReference type="NCBI Taxonomy" id="1547283"/>
    <lineage>
        <taxon>Bacteria</taxon>
        <taxon>Bacillati</taxon>
        <taxon>Bacillota</taxon>
        <taxon>Bacilli</taxon>
        <taxon>Bacillales</taxon>
        <taxon>Bacillaceae</taxon>
        <taxon>Bacillus</taxon>
    </lineage>
</organism>
<evidence type="ECO:0000313" key="2">
    <source>
        <dbReference type="EMBL" id="APH05583.1"/>
    </source>
</evidence>
<dbReference type="InterPro" id="IPR011037">
    <property type="entry name" value="Pyrv_Knase-like_insert_dom_sf"/>
</dbReference>
<dbReference type="STRING" id="1547283.A9C19_12935"/>
<dbReference type="PROSITE" id="PS51340">
    <property type="entry name" value="MOSC"/>
    <property type="match status" value="1"/>
</dbReference>
<dbReference type="AlphaFoldDB" id="A0A1L3MTB9"/>
<proteinExistence type="predicted"/>
<protein>
    <submittedName>
        <fullName evidence="2">Sulfurase</fullName>
    </submittedName>
</protein>
<dbReference type="InterPro" id="IPR005163">
    <property type="entry name" value="Tri_helical_YiiM-like"/>
</dbReference>
<dbReference type="GO" id="GO:0030170">
    <property type="term" value="F:pyridoxal phosphate binding"/>
    <property type="evidence" value="ECO:0007669"/>
    <property type="project" value="InterPro"/>
</dbReference>
<dbReference type="PANTHER" id="PTHR30212">
    <property type="entry name" value="PROTEIN YIIM"/>
    <property type="match status" value="1"/>
</dbReference>